<gene>
    <name evidence="5" type="ORF">KGA66_24725</name>
</gene>
<dbReference type="EMBL" id="JAGSXH010000134">
    <property type="protein sequence ID" value="MBS2966273.1"/>
    <property type="molecule type" value="Genomic_DNA"/>
</dbReference>
<keyword evidence="4" id="KW-0378">Hydrolase</keyword>
<sequence length="190" mass="19901">MPHLQAIVIGVGSELRGDAGFGAAVIEALCRQPGLADRVRLARCDGEPARMIELWDGYGCALVVDAVRGGREAYGFLCRHDLPRDALLGSTGPWPGTPSGGGTGGSAHAAGLRAAVRLGHMLGRLPDRLILYAVHGRDFRPGAPLSRPVEAAVPQLAGRISRDVLGVLSECARQGERPGAHRPSNPVRAL</sequence>
<protein>
    <submittedName>
        <fullName evidence="5">Hydrogenase maturation protease</fullName>
    </submittedName>
</protein>
<evidence type="ECO:0000256" key="4">
    <source>
        <dbReference type="ARBA" id="ARBA00022801"/>
    </source>
</evidence>
<organism evidence="5 6">
    <name type="scientific">Actinocrinis puniceicyclus</name>
    <dbReference type="NCBI Taxonomy" id="977794"/>
    <lineage>
        <taxon>Bacteria</taxon>
        <taxon>Bacillati</taxon>
        <taxon>Actinomycetota</taxon>
        <taxon>Actinomycetes</taxon>
        <taxon>Catenulisporales</taxon>
        <taxon>Actinospicaceae</taxon>
        <taxon>Actinocrinis</taxon>
    </lineage>
</organism>
<evidence type="ECO:0000256" key="1">
    <source>
        <dbReference type="ARBA" id="ARBA00006814"/>
    </source>
</evidence>
<keyword evidence="3" id="KW-0064">Aspartyl protease</keyword>
<evidence type="ECO:0000313" key="5">
    <source>
        <dbReference type="EMBL" id="MBS2966273.1"/>
    </source>
</evidence>
<keyword evidence="2 5" id="KW-0645">Protease</keyword>
<keyword evidence="6" id="KW-1185">Reference proteome</keyword>
<dbReference type="InterPro" id="IPR000671">
    <property type="entry name" value="Peptidase_A31"/>
</dbReference>
<comment type="caution">
    <text evidence="5">The sequence shown here is derived from an EMBL/GenBank/DDBJ whole genome shotgun (WGS) entry which is preliminary data.</text>
</comment>
<dbReference type="SUPFAM" id="SSF53163">
    <property type="entry name" value="HybD-like"/>
    <property type="match status" value="1"/>
</dbReference>
<name>A0A8J7WRN6_9ACTN</name>
<dbReference type="AlphaFoldDB" id="A0A8J7WRN6"/>
<dbReference type="PANTHER" id="PTHR30302">
    <property type="entry name" value="HYDROGENASE 1 MATURATION PROTEASE"/>
    <property type="match status" value="1"/>
</dbReference>
<evidence type="ECO:0000256" key="2">
    <source>
        <dbReference type="ARBA" id="ARBA00022670"/>
    </source>
</evidence>
<reference evidence="5" key="1">
    <citation type="submission" date="2021-04" db="EMBL/GenBank/DDBJ databases">
        <title>Genome based classification of Actinospica acidithermotolerans sp. nov., an actinobacterium isolated from an Indonesian hot spring.</title>
        <authorList>
            <person name="Kusuma A.B."/>
            <person name="Putra K.E."/>
            <person name="Nafisah S."/>
            <person name="Loh J."/>
            <person name="Nouioui I."/>
            <person name="Goodfellow M."/>
        </authorList>
    </citation>
    <scope>NUCLEOTIDE SEQUENCE</scope>
    <source>
        <strain evidence="5">DSM 45618</strain>
    </source>
</reference>
<dbReference type="RefSeq" id="WP_211471188.1">
    <property type="nucleotide sequence ID" value="NZ_JAGSXH010000134.1"/>
</dbReference>
<evidence type="ECO:0000313" key="6">
    <source>
        <dbReference type="Proteomes" id="UP000677913"/>
    </source>
</evidence>
<dbReference type="GO" id="GO:0004190">
    <property type="term" value="F:aspartic-type endopeptidase activity"/>
    <property type="evidence" value="ECO:0007669"/>
    <property type="project" value="UniProtKB-KW"/>
</dbReference>
<dbReference type="Gene3D" id="3.40.50.1450">
    <property type="entry name" value="HybD-like"/>
    <property type="match status" value="1"/>
</dbReference>
<evidence type="ECO:0000256" key="3">
    <source>
        <dbReference type="ARBA" id="ARBA00022750"/>
    </source>
</evidence>
<proteinExistence type="inferred from homology"/>
<dbReference type="Proteomes" id="UP000677913">
    <property type="component" value="Unassembled WGS sequence"/>
</dbReference>
<dbReference type="CDD" id="cd00518">
    <property type="entry name" value="H2MP"/>
    <property type="match status" value="1"/>
</dbReference>
<dbReference type="NCBIfam" id="TIGR00072">
    <property type="entry name" value="hydrog_prot"/>
    <property type="match status" value="1"/>
</dbReference>
<accession>A0A8J7WRN6</accession>
<dbReference type="GO" id="GO:0016485">
    <property type="term" value="P:protein processing"/>
    <property type="evidence" value="ECO:0007669"/>
    <property type="project" value="TreeGrafter"/>
</dbReference>
<comment type="similarity">
    <text evidence="1">Belongs to the peptidase A31 family.</text>
</comment>
<dbReference type="GO" id="GO:0008047">
    <property type="term" value="F:enzyme activator activity"/>
    <property type="evidence" value="ECO:0007669"/>
    <property type="project" value="InterPro"/>
</dbReference>
<dbReference type="InterPro" id="IPR023430">
    <property type="entry name" value="Pept_HybD-like_dom_sf"/>
</dbReference>
<dbReference type="PANTHER" id="PTHR30302:SF1">
    <property type="entry name" value="HYDROGENASE 2 MATURATION PROTEASE"/>
    <property type="match status" value="1"/>
</dbReference>